<name>A0ABW3Z742_9HYPH</name>
<evidence type="ECO:0000256" key="1">
    <source>
        <dbReference type="SAM" id="MobiDB-lite"/>
    </source>
</evidence>
<organism evidence="2 3">
    <name type="scientific">Methylopila musalis</name>
    <dbReference type="NCBI Taxonomy" id="1134781"/>
    <lineage>
        <taxon>Bacteria</taxon>
        <taxon>Pseudomonadati</taxon>
        <taxon>Pseudomonadota</taxon>
        <taxon>Alphaproteobacteria</taxon>
        <taxon>Hyphomicrobiales</taxon>
        <taxon>Methylopilaceae</taxon>
        <taxon>Methylopila</taxon>
    </lineage>
</organism>
<dbReference type="EMBL" id="JBHTMX010000060">
    <property type="protein sequence ID" value="MFD1332090.1"/>
    <property type="molecule type" value="Genomic_DNA"/>
</dbReference>
<dbReference type="RefSeq" id="WP_378775322.1">
    <property type="nucleotide sequence ID" value="NZ_JBHTMX010000060.1"/>
</dbReference>
<reference evidence="3" key="1">
    <citation type="journal article" date="2019" name="Int. J. Syst. Evol. Microbiol.">
        <title>The Global Catalogue of Microorganisms (GCM) 10K type strain sequencing project: providing services to taxonomists for standard genome sequencing and annotation.</title>
        <authorList>
            <consortium name="The Broad Institute Genomics Platform"/>
            <consortium name="The Broad Institute Genome Sequencing Center for Infectious Disease"/>
            <person name="Wu L."/>
            <person name="Ma J."/>
        </authorList>
    </citation>
    <scope>NUCLEOTIDE SEQUENCE [LARGE SCALE GENOMIC DNA]</scope>
    <source>
        <strain evidence="3">CCUG 61696</strain>
    </source>
</reference>
<evidence type="ECO:0000313" key="2">
    <source>
        <dbReference type="EMBL" id="MFD1332090.1"/>
    </source>
</evidence>
<accession>A0ABW3Z742</accession>
<feature type="compositionally biased region" description="Basic and acidic residues" evidence="1">
    <location>
        <begin position="69"/>
        <end position="95"/>
    </location>
</feature>
<evidence type="ECO:0000313" key="3">
    <source>
        <dbReference type="Proteomes" id="UP001597171"/>
    </source>
</evidence>
<protein>
    <submittedName>
        <fullName evidence="2">PopZ family protein</fullName>
    </submittedName>
</protein>
<proteinExistence type="predicted"/>
<sequence>MSNTARAHEPTMEEILASIRRIISDDEPNAGARETTAVKSAEKLEPKASLGQDDIDAMLASFDEPAAPEPEKPELRRFDGPTRAGGRIELDHDVDVFELTDDMSAEPAPQVQDLAPPPPPPSSGQDRLLSQATDQAVSAAFGSLANTILSNNGRTIDDLVKEMLRPLLKSWLDDNLPSLVERLVRQEIERVARGGR</sequence>
<gene>
    <name evidence="2" type="ORF">ACFQ4O_08775</name>
</gene>
<comment type="caution">
    <text evidence="2">The sequence shown here is derived from an EMBL/GenBank/DDBJ whole genome shotgun (WGS) entry which is preliminary data.</text>
</comment>
<feature type="region of interest" description="Disordered" evidence="1">
    <location>
        <begin position="23"/>
        <end position="131"/>
    </location>
</feature>
<dbReference type="InterPro" id="IPR019632">
    <property type="entry name" value="DUF2497"/>
</dbReference>
<keyword evidence="3" id="KW-1185">Reference proteome</keyword>
<dbReference type="Proteomes" id="UP001597171">
    <property type="component" value="Unassembled WGS sequence"/>
</dbReference>
<dbReference type="Pfam" id="PF10691">
    <property type="entry name" value="DUF2497"/>
    <property type="match status" value="1"/>
</dbReference>